<dbReference type="InterPro" id="IPR044730">
    <property type="entry name" value="RNase_H-like_dom_plant"/>
</dbReference>
<sequence>MKLLFILFVIALSLGLFGYLVIFPIRLIFLSVMFVIGFAFMPPDRLGPFLSPLVLNTVNRAHITRQVTWIPPMAPCLKLNVDGSSFGNPGRAGFGGLIRLQLAWDLGFRTIILESDSKSAINLILEDDNNFHPHAIVLGQIRIFRARNWSLSFSHTLREGNECADWLAKHGAQSDVNLKLWVSPPPQIAHVLLADVTGVLRQRSR</sequence>
<dbReference type="OrthoDB" id="1433347at2759"/>
<dbReference type="GO" id="GO:0003676">
    <property type="term" value="F:nucleic acid binding"/>
    <property type="evidence" value="ECO:0007669"/>
    <property type="project" value="InterPro"/>
</dbReference>
<evidence type="ECO:0000259" key="1">
    <source>
        <dbReference type="Pfam" id="PF13456"/>
    </source>
</evidence>
<dbReference type="PANTHER" id="PTHR47723:SF19">
    <property type="entry name" value="POLYNUCLEOTIDYL TRANSFERASE, RIBONUCLEASE H-LIKE SUPERFAMILY PROTEIN"/>
    <property type="match status" value="1"/>
</dbReference>
<dbReference type="Pfam" id="PF13456">
    <property type="entry name" value="RVT_3"/>
    <property type="match status" value="1"/>
</dbReference>
<gene>
    <name evidence="2" type="ORF">TSUD_211300</name>
</gene>
<name>A0A2Z6N1N6_TRISU</name>
<keyword evidence="3" id="KW-1185">Reference proteome</keyword>
<dbReference type="GO" id="GO:0004523">
    <property type="term" value="F:RNA-DNA hybrid ribonuclease activity"/>
    <property type="evidence" value="ECO:0007669"/>
    <property type="project" value="InterPro"/>
</dbReference>
<protein>
    <recommendedName>
        <fullName evidence="1">RNase H type-1 domain-containing protein</fullName>
    </recommendedName>
</protein>
<dbReference type="InterPro" id="IPR012337">
    <property type="entry name" value="RNaseH-like_sf"/>
</dbReference>
<evidence type="ECO:0000313" key="2">
    <source>
        <dbReference type="EMBL" id="GAU35993.1"/>
    </source>
</evidence>
<dbReference type="PANTHER" id="PTHR47723">
    <property type="entry name" value="OS05G0353850 PROTEIN"/>
    <property type="match status" value="1"/>
</dbReference>
<dbReference type="InterPro" id="IPR036397">
    <property type="entry name" value="RNaseH_sf"/>
</dbReference>
<accession>A0A2Z6N1N6</accession>
<dbReference type="CDD" id="cd06222">
    <property type="entry name" value="RNase_H_like"/>
    <property type="match status" value="1"/>
</dbReference>
<dbReference type="InterPro" id="IPR053151">
    <property type="entry name" value="RNase_H-like"/>
</dbReference>
<dbReference type="SUPFAM" id="SSF53098">
    <property type="entry name" value="Ribonuclease H-like"/>
    <property type="match status" value="1"/>
</dbReference>
<dbReference type="Gene3D" id="3.30.420.10">
    <property type="entry name" value="Ribonuclease H-like superfamily/Ribonuclease H"/>
    <property type="match status" value="1"/>
</dbReference>
<evidence type="ECO:0000313" key="3">
    <source>
        <dbReference type="Proteomes" id="UP000242715"/>
    </source>
</evidence>
<proteinExistence type="predicted"/>
<dbReference type="Proteomes" id="UP000242715">
    <property type="component" value="Unassembled WGS sequence"/>
</dbReference>
<reference evidence="3" key="1">
    <citation type="journal article" date="2017" name="Front. Plant Sci.">
        <title>Climate Clever Clovers: New Paradigm to Reduce the Environmental Footprint of Ruminants by Breeding Low Methanogenic Forages Utilizing Haplotype Variation.</title>
        <authorList>
            <person name="Kaur P."/>
            <person name="Appels R."/>
            <person name="Bayer P.E."/>
            <person name="Keeble-Gagnere G."/>
            <person name="Wang J."/>
            <person name="Hirakawa H."/>
            <person name="Shirasawa K."/>
            <person name="Vercoe P."/>
            <person name="Stefanova K."/>
            <person name="Durmic Z."/>
            <person name="Nichols P."/>
            <person name="Revell C."/>
            <person name="Isobe S.N."/>
            <person name="Edwards D."/>
            <person name="Erskine W."/>
        </authorList>
    </citation>
    <scope>NUCLEOTIDE SEQUENCE [LARGE SCALE GENOMIC DNA]</scope>
    <source>
        <strain evidence="3">cv. Daliak</strain>
    </source>
</reference>
<dbReference type="InterPro" id="IPR002156">
    <property type="entry name" value="RNaseH_domain"/>
</dbReference>
<dbReference type="EMBL" id="DF973613">
    <property type="protein sequence ID" value="GAU35993.1"/>
    <property type="molecule type" value="Genomic_DNA"/>
</dbReference>
<feature type="domain" description="RNase H type-1" evidence="1">
    <location>
        <begin position="95"/>
        <end position="170"/>
    </location>
</feature>
<organism evidence="2 3">
    <name type="scientific">Trifolium subterraneum</name>
    <name type="common">Subterranean clover</name>
    <dbReference type="NCBI Taxonomy" id="3900"/>
    <lineage>
        <taxon>Eukaryota</taxon>
        <taxon>Viridiplantae</taxon>
        <taxon>Streptophyta</taxon>
        <taxon>Embryophyta</taxon>
        <taxon>Tracheophyta</taxon>
        <taxon>Spermatophyta</taxon>
        <taxon>Magnoliopsida</taxon>
        <taxon>eudicotyledons</taxon>
        <taxon>Gunneridae</taxon>
        <taxon>Pentapetalae</taxon>
        <taxon>rosids</taxon>
        <taxon>fabids</taxon>
        <taxon>Fabales</taxon>
        <taxon>Fabaceae</taxon>
        <taxon>Papilionoideae</taxon>
        <taxon>50 kb inversion clade</taxon>
        <taxon>NPAAA clade</taxon>
        <taxon>Hologalegina</taxon>
        <taxon>IRL clade</taxon>
        <taxon>Trifolieae</taxon>
        <taxon>Trifolium</taxon>
    </lineage>
</organism>
<dbReference type="AlphaFoldDB" id="A0A2Z6N1N6"/>